<gene>
    <name evidence="1" type="ORF">BKA55DRAFT_536688</name>
</gene>
<dbReference type="RefSeq" id="XP_046051691.1">
    <property type="nucleotide sequence ID" value="XM_046189854.1"/>
</dbReference>
<proteinExistence type="predicted"/>
<keyword evidence="2" id="KW-1185">Reference proteome</keyword>
<dbReference type="EMBL" id="JAGMUX010000005">
    <property type="protein sequence ID" value="KAH7258983.1"/>
    <property type="molecule type" value="Genomic_DNA"/>
</dbReference>
<organism evidence="1 2">
    <name type="scientific">Fusarium redolens</name>
    <dbReference type="NCBI Taxonomy" id="48865"/>
    <lineage>
        <taxon>Eukaryota</taxon>
        <taxon>Fungi</taxon>
        <taxon>Dikarya</taxon>
        <taxon>Ascomycota</taxon>
        <taxon>Pezizomycotina</taxon>
        <taxon>Sordariomycetes</taxon>
        <taxon>Hypocreomycetidae</taxon>
        <taxon>Hypocreales</taxon>
        <taxon>Nectriaceae</taxon>
        <taxon>Fusarium</taxon>
        <taxon>Fusarium redolens species complex</taxon>
    </lineage>
</organism>
<accession>A0A9P9HL55</accession>
<evidence type="ECO:0000313" key="1">
    <source>
        <dbReference type="EMBL" id="KAH7258983.1"/>
    </source>
</evidence>
<name>A0A9P9HL55_FUSRE</name>
<evidence type="ECO:0000313" key="2">
    <source>
        <dbReference type="Proteomes" id="UP000720189"/>
    </source>
</evidence>
<dbReference type="GeneID" id="70219808"/>
<dbReference type="OrthoDB" id="5066208at2759"/>
<reference evidence="1" key="1">
    <citation type="journal article" date="2021" name="Nat. Commun.">
        <title>Genetic determinants of endophytism in the Arabidopsis root mycobiome.</title>
        <authorList>
            <person name="Mesny F."/>
            <person name="Miyauchi S."/>
            <person name="Thiergart T."/>
            <person name="Pickel B."/>
            <person name="Atanasova L."/>
            <person name="Karlsson M."/>
            <person name="Huettel B."/>
            <person name="Barry K.W."/>
            <person name="Haridas S."/>
            <person name="Chen C."/>
            <person name="Bauer D."/>
            <person name="Andreopoulos W."/>
            <person name="Pangilinan J."/>
            <person name="LaButti K."/>
            <person name="Riley R."/>
            <person name="Lipzen A."/>
            <person name="Clum A."/>
            <person name="Drula E."/>
            <person name="Henrissat B."/>
            <person name="Kohler A."/>
            <person name="Grigoriev I.V."/>
            <person name="Martin F.M."/>
            <person name="Hacquard S."/>
        </authorList>
    </citation>
    <scope>NUCLEOTIDE SEQUENCE</scope>
    <source>
        <strain evidence="1">MPI-CAGE-AT-0023</strain>
    </source>
</reference>
<protein>
    <submittedName>
        <fullName evidence="1">Uncharacterized protein</fullName>
    </submittedName>
</protein>
<comment type="caution">
    <text evidence="1">The sequence shown here is derived from an EMBL/GenBank/DDBJ whole genome shotgun (WGS) entry which is preliminary data.</text>
</comment>
<dbReference type="AlphaFoldDB" id="A0A9P9HL55"/>
<sequence>MSQPLSVTQPTHLHTLWRPKTSSRLQRLIERLTRKPDTQGNRGLFLEYRDDYSMKRLGHMLCLMVPLADKSPEERRADLHAEMKKEGLSKYWEFAIQALSTSPNEVDERLYNVE</sequence>
<dbReference type="Proteomes" id="UP000720189">
    <property type="component" value="Unassembled WGS sequence"/>
</dbReference>